<dbReference type="GeneID" id="89970020"/>
<evidence type="ECO:0000256" key="1">
    <source>
        <dbReference type="ARBA" id="ARBA00004123"/>
    </source>
</evidence>
<keyword evidence="3" id="KW-0238">DNA-binding</keyword>
<dbReference type="GO" id="GO:0046872">
    <property type="term" value="F:metal ion binding"/>
    <property type="evidence" value="ECO:0007669"/>
    <property type="project" value="UniProtKB-KW"/>
</dbReference>
<evidence type="ECO:0000256" key="2">
    <source>
        <dbReference type="ARBA" id="ARBA00022723"/>
    </source>
</evidence>
<dbReference type="CDD" id="cd12148">
    <property type="entry name" value="fungal_TF_MHR"/>
    <property type="match status" value="1"/>
</dbReference>
<name>A0AAV9NG55_9EURO</name>
<gene>
    <name evidence="6" type="ORF">LTR84_001804</name>
</gene>
<dbReference type="Proteomes" id="UP001358417">
    <property type="component" value="Unassembled WGS sequence"/>
</dbReference>
<evidence type="ECO:0008006" key="8">
    <source>
        <dbReference type="Google" id="ProtNLM"/>
    </source>
</evidence>
<dbReference type="RefSeq" id="XP_064706967.1">
    <property type="nucleotide sequence ID" value="XM_064845422.1"/>
</dbReference>
<dbReference type="PANTHER" id="PTHR46910:SF3">
    <property type="entry name" value="HALOTOLERANCE PROTEIN 9-RELATED"/>
    <property type="match status" value="1"/>
</dbReference>
<dbReference type="GO" id="GO:0005634">
    <property type="term" value="C:nucleus"/>
    <property type="evidence" value="ECO:0007669"/>
    <property type="project" value="UniProtKB-SubCell"/>
</dbReference>
<evidence type="ECO:0000313" key="6">
    <source>
        <dbReference type="EMBL" id="KAK5053842.1"/>
    </source>
</evidence>
<dbReference type="InterPro" id="IPR050987">
    <property type="entry name" value="AtrR-like"/>
</dbReference>
<dbReference type="GO" id="GO:0003677">
    <property type="term" value="F:DNA binding"/>
    <property type="evidence" value="ECO:0007669"/>
    <property type="project" value="UniProtKB-KW"/>
</dbReference>
<proteinExistence type="predicted"/>
<evidence type="ECO:0000313" key="7">
    <source>
        <dbReference type="Proteomes" id="UP001358417"/>
    </source>
</evidence>
<accession>A0AAV9NG55</accession>
<keyword evidence="7" id="KW-1185">Reference proteome</keyword>
<organism evidence="6 7">
    <name type="scientific">Exophiala bonariae</name>
    <dbReference type="NCBI Taxonomy" id="1690606"/>
    <lineage>
        <taxon>Eukaryota</taxon>
        <taxon>Fungi</taxon>
        <taxon>Dikarya</taxon>
        <taxon>Ascomycota</taxon>
        <taxon>Pezizomycotina</taxon>
        <taxon>Eurotiomycetes</taxon>
        <taxon>Chaetothyriomycetidae</taxon>
        <taxon>Chaetothyriales</taxon>
        <taxon>Herpotrichiellaceae</taxon>
        <taxon>Exophiala</taxon>
    </lineage>
</organism>
<dbReference type="GO" id="GO:0003700">
    <property type="term" value="F:DNA-binding transcription factor activity"/>
    <property type="evidence" value="ECO:0007669"/>
    <property type="project" value="InterPro"/>
</dbReference>
<comment type="caution">
    <text evidence="6">The sequence shown here is derived from an EMBL/GenBank/DDBJ whole genome shotgun (WGS) entry which is preliminary data.</text>
</comment>
<reference evidence="6 7" key="1">
    <citation type="submission" date="2023-08" db="EMBL/GenBank/DDBJ databases">
        <title>Black Yeasts Isolated from many extreme environments.</title>
        <authorList>
            <person name="Coleine C."/>
            <person name="Stajich J.E."/>
            <person name="Selbmann L."/>
        </authorList>
    </citation>
    <scope>NUCLEOTIDE SEQUENCE [LARGE SCALE GENOMIC DNA]</scope>
    <source>
        <strain evidence="6 7">CCFEE 5792</strain>
    </source>
</reference>
<evidence type="ECO:0000256" key="5">
    <source>
        <dbReference type="SAM" id="MobiDB-lite"/>
    </source>
</evidence>
<evidence type="ECO:0000256" key="3">
    <source>
        <dbReference type="ARBA" id="ARBA00023125"/>
    </source>
</evidence>
<dbReference type="AlphaFoldDB" id="A0AAV9NG55"/>
<feature type="region of interest" description="Disordered" evidence="5">
    <location>
        <begin position="235"/>
        <end position="258"/>
    </location>
</feature>
<dbReference type="PANTHER" id="PTHR46910">
    <property type="entry name" value="TRANSCRIPTION FACTOR PDR1"/>
    <property type="match status" value="1"/>
</dbReference>
<sequence>MGPAHIGSGNEDSETNSRPAVFPHIIQLCQILSTIMSRLYSRIAESNDENNLLKQIDTIDKMLTDWRSNLPQIWRTDPDLIGADMSAHSMDSVLLYCIYYNALLVIHRAALFGKLPTSAKDRHSVRIASSNVVCLNASRSLAKYVNVLVNCPASWPFLRWITPYCLNTIFTLYMGVMNDPSHWMADADMGLMRSITRCFSSSCSHQVAIGPFERLLQTLDEAMQAARTRKRLTLSTALPDAPRQSEKGTQEDDTSANPQYITGASSFDALLSQSSQALETDFQFQDFFDFAVGGGGTSVFQMWPVGPSE</sequence>
<comment type="subcellular location">
    <subcellularLocation>
        <location evidence="1">Nucleus</location>
    </subcellularLocation>
</comment>
<evidence type="ECO:0000256" key="4">
    <source>
        <dbReference type="ARBA" id="ARBA00023242"/>
    </source>
</evidence>
<keyword evidence="4" id="KW-0539">Nucleus</keyword>
<protein>
    <recommendedName>
        <fullName evidence="8">Transcription factor domain-containing protein</fullName>
    </recommendedName>
</protein>
<keyword evidence="2" id="KW-0479">Metal-binding</keyword>
<dbReference type="EMBL" id="JAVRRD010000011">
    <property type="protein sequence ID" value="KAK5053842.1"/>
    <property type="molecule type" value="Genomic_DNA"/>
</dbReference>